<sequence>MHNTTLKVSTQIEIRHHLHPQVEDMERNEDEDFTRTSHRLEEVGHQYIFYTRCLARKRLVMGNFHECRMGECLNKGHPRHRQQALDEEESGDERPFKGSSCFLHILPFYKAHMASFIKE</sequence>
<dbReference type="EMBL" id="VIEB01000030">
    <property type="protein sequence ID" value="TQE11438.1"/>
    <property type="molecule type" value="Genomic_DNA"/>
</dbReference>
<accession>A0A540NK78</accession>
<evidence type="ECO:0000313" key="3">
    <source>
        <dbReference type="Proteomes" id="UP000315295"/>
    </source>
</evidence>
<organism evidence="2 3">
    <name type="scientific">Malus baccata</name>
    <name type="common">Siberian crab apple</name>
    <name type="synonym">Pyrus baccata</name>
    <dbReference type="NCBI Taxonomy" id="106549"/>
    <lineage>
        <taxon>Eukaryota</taxon>
        <taxon>Viridiplantae</taxon>
        <taxon>Streptophyta</taxon>
        <taxon>Embryophyta</taxon>
        <taxon>Tracheophyta</taxon>
        <taxon>Spermatophyta</taxon>
        <taxon>Magnoliopsida</taxon>
        <taxon>eudicotyledons</taxon>
        <taxon>Gunneridae</taxon>
        <taxon>Pentapetalae</taxon>
        <taxon>rosids</taxon>
        <taxon>fabids</taxon>
        <taxon>Rosales</taxon>
        <taxon>Rosaceae</taxon>
        <taxon>Amygdaloideae</taxon>
        <taxon>Maleae</taxon>
        <taxon>Malus</taxon>
    </lineage>
</organism>
<evidence type="ECO:0000313" key="2">
    <source>
        <dbReference type="EMBL" id="TQE11438.1"/>
    </source>
</evidence>
<proteinExistence type="predicted"/>
<dbReference type="Proteomes" id="UP000315295">
    <property type="component" value="Unassembled WGS sequence"/>
</dbReference>
<gene>
    <name evidence="2" type="ORF">C1H46_003001</name>
</gene>
<dbReference type="AlphaFoldDB" id="A0A540NK78"/>
<keyword evidence="3" id="KW-1185">Reference proteome</keyword>
<name>A0A540NK78_MALBA</name>
<comment type="caution">
    <text evidence="2">The sequence shown here is derived from an EMBL/GenBank/DDBJ whole genome shotgun (WGS) entry which is preliminary data.</text>
</comment>
<feature type="region of interest" description="Disordered" evidence="1">
    <location>
        <begin position="75"/>
        <end position="95"/>
    </location>
</feature>
<protein>
    <submittedName>
        <fullName evidence="2">Uncharacterized protein</fullName>
    </submittedName>
</protein>
<reference evidence="2 3" key="1">
    <citation type="journal article" date="2019" name="G3 (Bethesda)">
        <title>Sequencing of a Wild Apple (Malus baccata) Genome Unravels the Differences Between Cultivated and Wild Apple Species Regarding Disease Resistance and Cold Tolerance.</title>
        <authorList>
            <person name="Chen X."/>
        </authorList>
    </citation>
    <scope>NUCLEOTIDE SEQUENCE [LARGE SCALE GENOMIC DNA]</scope>
    <source>
        <strain evidence="3">cv. Shandingzi</strain>
        <tissue evidence="2">Leaves</tissue>
    </source>
</reference>
<evidence type="ECO:0000256" key="1">
    <source>
        <dbReference type="SAM" id="MobiDB-lite"/>
    </source>
</evidence>